<comment type="caution">
    <text evidence="7">The sequence shown here is derived from an EMBL/GenBank/DDBJ whole genome shotgun (WGS) entry which is preliminary data.</text>
</comment>
<dbReference type="InterPro" id="IPR038330">
    <property type="entry name" value="TspO/MBR-related_sf"/>
</dbReference>
<evidence type="ECO:0000256" key="5">
    <source>
        <dbReference type="ARBA" id="ARBA00023136"/>
    </source>
</evidence>
<feature type="transmembrane region" description="Helical" evidence="6">
    <location>
        <begin position="234"/>
        <end position="255"/>
    </location>
</feature>
<dbReference type="EMBL" id="BAAAKW010000032">
    <property type="protein sequence ID" value="GAA1219695.1"/>
    <property type="molecule type" value="Genomic_DNA"/>
</dbReference>
<evidence type="ECO:0000256" key="4">
    <source>
        <dbReference type="ARBA" id="ARBA00022989"/>
    </source>
</evidence>
<evidence type="ECO:0000313" key="7">
    <source>
        <dbReference type="EMBL" id="GAA1219695.1"/>
    </source>
</evidence>
<feature type="transmembrane region" description="Helical" evidence="6">
    <location>
        <begin position="209"/>
        <end position="228"/>
    </location>
</feature>
<feature type="transmembrane region" description="Helical" evidence="6">
    <location>
        <begin position="51"/>
        <end position="77"/>
    </location>
</feature>
<feature type="transmembrane region" description="Helical" evidence="6">
    <location>
        <begin position="184"/>
        <end position="202"/>
    </location>
</feature>
<proteinExistence type="inferred from homology"/>
<evidence type="ECO:0000256" key="6">
    <source>
        <dbReference type="SAM" id="Phobius"/>
    </source>
</evidence>
<evidence type="ECO:0000313" key="8">
    <source>
        <dbReference type="Proteomes" id="UP001500943"/>
    </source>
</evidence>
<gene>
    <name evidence="7" type="ORF">GCM10009655_18980</name>
</gene>
<dbReference type="Proteomes" id="UP001500943">
    <property type="component" value="Unassembled WGS sequence"/>
</dbReference>
<feature type="transmembrane region" description="Helical" evidence="6">
    <location>
        <begin position="111"/>
        <end position="132"/>
    </location>
</feature>
<dbReference type="Pfam" id="PF03073">
    <property type="entry name" value="TspO_MBR"/>
    <property type="match status" value="1"/>
</dbReference>
<keyword evidence="8" id="KW-1185">Reference proteome</keyword>
<evidence type="ECO:0000256" key="2">
    <source>
        <dbReference type="ARBA" id="ARBA00007524"/>
    </source>
</evidence>
<feature type="transmembrane region" description="Helical" evidence="6">
    <location>
        <begin position="153"/>
        <end position="178"/>
    </location>
</feature>
<feature type="transmembrane region" description="Helical" evidence="6">
    <location>
        <begin position="89"/>
        <end position="105"/>
    </location>
</feature>
<name>A0ABN1VQF6_9MICO</name>
<keyword evidence="3 6" id="KW-0812">Transmembrane</keyword>
<keyword evidence="4 6" id="KW-1133">Transmembrane helix</keyword>
<accession>A0ABN1VQF6</accession>
<evidence type="ECO:0000256" key="1">
    <source>
        <dbReference type="ARBA" id="ARBA00004141"/>
    </source>
</evidence>
<evidence type="ECO:0000256" key="3">
    <source>
        <dbReference type="ARBA" id="ARBA00022692"/>
    </source>
</evidence>
<sequence>MRESKDVVRQITVAASATFALIGAFVGSGAAGGTPIQDAAGGALDADATVVAPAGSAFGIWSIIYLGLVAYAVWQMLPKQSSTELHRRVGYWVAASLVLNAAWILSIQFNLLALSVPVIIILLAVLIQAYLITVRVPAAGAIDAIVTDGTIGLYLGWVCVATAANITAWLAAIGFTGFGISEDVWGVAIIIVAGAVGIAIAARGRTHFSPALSLSWGLAWVAVGRLSGDLISQPTAVAAIVAVVAVLASATVFAVERLRAEQTAN</sequence>
<dbReference type="PANTHER" id="PTHR33802:SF1">
    <property type="entry name" value="XK-RELATED PROTEIN"/>
    <property type="match status" value="1"/>
</dbReference>
<comment type="subcellular location">
    <subcellularLocation>
        <location evidence="1">Membrane</location>
        <topology evidence="1">Multi-pass membrane protein</topology>
    </subcellularLocation>
</comment>
<organism evidence="7 8">
    <name type="scientific">Rhodoglobus aureus</name>
    <dbReference type="NCBI Taxonomy" id="191497"/>
    <lineage>
        <taxon>Bacteria</taxon>
        <taxon>Bacillati</taxon>
        <taxon>Actinomycetota</taxon>
        <taxon>Actinomycetes</taxon>
        <taxon>Micrococcales</taxon>
        <taxon>Microbacteriaceae</taxon>
        <taxon>Rhodoglobus</taxon>
    </lineage>
</organism>
<keyword evidence="5 6" id="KW-0472">Membrane</keyword>
<reference evidence="7 8" key="1">
    <citation type="journal article" date="2019" name="Int. J. Syst. Evol. Microbiol.">
        <title>The Global Catalogue of Microorganisms (GCM) 10K type strain sequencing project: providing services to taxonomists for standard genome sequencing and annotation.</title>
        <authorList>
            <consortium name="The Broad Institute Genomics Platform"/>
            <consortium name="The Broad Institute Genome Sequencing Center for Infectious Disease"/>
            <person name="Wu L."/>
            <person name="Ma J."/>
        </authorList>
    </citation>
    <scope>NUCLEOTIDE SEQUENCE [LARGE SCALE GENOMIC DNA]</scope>
    <source>
        <strain evidence="7 8">JCM 12762</strain>
    </source>
</reference>
<dbReference type="PANTHER" id="PTHR33802">
    <property type="entry name" value="SI:CH211-161H7.5-RELATED"/>
    <property type="match status" value="1"/>
</dbReference>
<dbReference type="Gene3D" id="1.20.1260.100">
    <property type="entry name" value="TspO/MBR protein"/>
    <property type="match status" value="1"/>
</dbReference>
<dbReference type="RefSeq" id="WP_343925307.1">
    <property type="nucleotide sequence ID" value="NZ_BAAAKW010000032.1"/>
</dbReference>
<protein>
    <submittedName>
        <fullName evidence="7">Tryptophan-rich sensory protein</fullName>
    </submittedName>
</protein>
<feature type="transmembrane region" description="Helical" evidence="6">
    <location>
        <begin position="12"/>
        <end position="31"/>
    </location>
</feature>
<dbReference type="InterPro" id="IPR004307">
    <property type="entry name" value="TspO_MBR"/>
</dbReference>
<comment type="similarity">
    <text evidence="2">Belongs to the TspO/BZRP family.</text>
</comment>